<protein>
    <submittedName>
        <fullName evidence="2">Uncharacterized protein</fullName>
    </submittedName>
</protein>
<feature type="transmembrane region" description="Helical" evidence="1">
    <location>
        <begin position="142"/>
        <end position="160"/>
    </location>
</feature>
<sequence>MIYIMATINTGRDTSMMKKGFGIVPVNIDKDVLLLILILIIWFFVAIILKIHPLGIVVYSILLFPLFAVGLFLSKRNAIVAGTGFFIGFYIKQSLCFNNFSIDDTLHFAFFLFLYALLSGSSVTLFACIIGKKLNIKQFSSIWVGIIGFVVMFVIYYFMFACGMS</sequence>
<proteinExistence type="predicted"/>
<feature type="transmembrane region" description="Helical" evidence="1">
    <location>
        <begin position="80"/>
        <end position="102"/>
    </location>
</feature>
<keyword evidence="1" id="KW-1133">Transmembrane helix</keyword>
<evidence type="ECO:0000256" key="1">
    <source>
        <dbReference type="SAM" id="Phobius"/>
    </source>
</evidence>
<gene>
    <name evidence="2" type="ORF">MSIBF_A1600005</name>
</gene>
<organism evidence="2">
    <name type="scientific">groundwater metagenome</name>
    <dbReference type="NCBI Taxonomy" id="717931"/>
    <lineage>
        <taxon>unclassified sequences</taxon>
        <taxon>metagenomes</taxon>
        <taxon>ecological metagenomes</taxon>
    </lineage>
</organism>
<name>A0A098E834_9ZZZZ</name>
<reference evidence="2" key="1">
    <citation type="submission" date="2014-09" db="EMBL/GenBank/DDBJ databases">
        <authorList>
            <person name="Probst J Alexander"/>
        </authorList>
    </citation>
    <scope>NUCLEOTIDE SEQUENCE</scope>
</reference>
<dbReference type="AlphaFoldDB" id="A0A098E834"/>
<keyword evidence="1" id="KW-0812">Transmembrane</keyword>
<keyword evidence="1" id="KW-0472">Membrane</keyword>
<evidence type="ECO:0000313" key="2">
    <source>
        <dbReference type="EMBL" id="CEG11674.1"/>
    </source>
</evidence>
<dbReference type="EMBL" id="CCXY01000069">
    <property type="protein sequence ID" value="CEG11674.1"/>
    <property type="molecule type" value="Genomic_DNA"/>
</dbReference>
<feature type="transmembrane region" description="Helical" evidence="1">
    <location>
        <begin position="55"/>
        <end position="73"/>
    </location>
</feature>
<accession>A0A098E834</accession>
<feature type="transmembrane region" description="Helical" evidence="1">
    <location>
        <begin position="108"/>
        <end position="130"/>
    </location>
</feature>
<feature type="transmembrane region" description="Helical" evidence="1">
    <location>
        <begin position="32"/>
        <end position="49"/>
    </location>
</feature>